<evidence type="ECO:0000256" key="16">
    <source>
        <dbReference type="SAM" id="MobiDB-lite"/>
    </source>
</evidence>
<proteinExistence type="predicted"/>
<dbReference type="SUPFAM" id="SSF55781">
    <property type="entry name" value="GAF domain-like"/>
    <property type="match status" value="1"/>
</dbReference>
<feature type="domain" description="PAS" evidence="17">
    <location>
        <begin position="37"/>
        <end position="66"/>
    </location>
</feature>
<comment type="function">
    <text evidence="13">Primarily acts as an independent SigF regulator that is sensitive to the osmosensory signal, mediating the cross talk of PknD with the SigF regulon. Possesses both phosphatase and kinase activities. The kinase domain functions as a classic anti-sigma factor-like kinase to phosphorylate the anti-anti-sigma factor domain at the canonical regulatory site, and the phosphatase domain antagonizes this activity.</text>
</comment>
<reference evidence="18" key="2">
    <citation type="submission" date="2020-09" db="EMBL/GenBank/DDBJ databases">
        <authorList>
            <person name="Sun Q."/>
            <person name="Ohkuma M."/>
        </authorList>
    </citation>
    <scope>NUCLEOTIDE SEQUENCE</scope>
    <source>
        <strain evidence="18">JCM 4125</strain>
    </source>
</reference>
<dbReference type="AlphaFoldDB" id="A0A918HMM2"/>
<comment type="catalytic activity">
    <reaction evidence="12">
        <text>O-phospho-L-seryl-[protein] + H2O = L-seryl-[protein] + phosphate</text>
        <dbReference type="Rhea" id="RHEA:20629"/>
        <dbReference type="Rhea" id="RHEA-COMP:9863"/>
        <dbReference type="Rhea" id="RHEA-COMP:11604"/>
        <dbReference type="ChEBI" id="CHEBI:15377"/>
        <dbReference type="ChEBI" id="CHEBI:29999"/>
        <dbReference type="ChEBI" id="CHEBI:43474"/>
        <dbReference type="ChEBI" id="CHEBI:83421"/>
        <dbReference type="EC" id="3.1.3.16"/>
    </reaction>
</comment>
<evidence type="ECO:0000256" key="3">
    <source>
        <dbReference type="ARBA" id="ARBA00022679"/>
    </source>
</evidence>
<dbReference type="InterPro" id="IPR052016">
    <property type="entry name" value="Bact_Sigma-Reg"/>
</dbReference>
<keyword evidence="7" id="KW-0378">Hydrolase</keyword>
<evidence type="ECO:0000256" key="2">
    <source>
        <dbReference type="ARBA" id="ARBA00022553"/>
    </source>
</evidence>
<dbReference type="Gene3D" id="3.30.450.20">
    <property type="entry name" value="PAS domain"/>
    <property type="match status" value="2"/>
</dbReference>
<protein>
    <recommendedName>
        <fullName evidence="1">protein-serine/threonine phosphatase</fullName>
        <ecNumber evidence="1">3.1.3.16</ecNumber>
    </recommendedName>
    <alternativeName>
        <fullName evidence="15">Protein-serine/threonine phosphatase</fullName>
    </alternativeName>
    <alternativeName>
        <fullName evidence="14">Serine/threonine-protein kinase</fullName>
    </alternativeName>
</protein>
<evidence type="ECO:0000256" key="4">
    <source>
        <dbReference type="ARBA" id="ARBA00022723"/>
    </source>
</evidence>
<evidence type="ECO:0000313" key="18">
    <source>
        <dbReference type="EMBL" id="GGT80077.1"/>
    </source>
</evidence>
<dbReference type="Proteomes" id="UP000646776">
    <property type="component" value="Unassembled WGS sequence"/>
</dbReference>
<evidence type="ECO:0000256" key="14">
    <source>
        <dbReference type="ARBA" id="ARBA00075117"/>
    </source>
</evidence>
<dbReference type="EMBL" id="BMSA01000025">
    <property type="protein sequence ID" value="GGT80077.1"/>
    <property type="molecule type" value="Genomic_DNA"/>
</dbReference>
<dbReference type="SMART" id="SM00091">
    <property type="entry name" value="PAS"/>
    <property type="match status" value="2"/>
</dbReference>
<feature type="domain" description="PAS" evidence="17">
    <location>
        <begin position="139"/>
        <end position="209"/>
    </location>
</feature>
<keyword evidence="6" id="KW-0418">Kinase</keyword>
<dbReference type="FunFam" id="3.60.40.10:FF:000005">
    <property type="entry name" value="Serine/threonine protein phosphatase"/>
    <property type="match status" value="1"/>
</dbReference>
<name>A0A918HMM2_9ACTN</name>
<evidence type="ECO:0000256" key="11">
    <source>
        <dbReference type="ARBA" id="ARBA00023211"/>
    </source>
</evidence>
<dbReference type="PANTHER" id="PTHR43156:SF2">
    <property type="entry name" value="STAGE II SPORULATION PROTEIN E"/>
    <property type="match status" value="1"/>
</dbReference>
<comment type="caution">
    <text evidence="18">The sequence shown here is derived from an EMBL/GenBank/DDBJ whole genome shotgun (WGS) entry which is preliminary data.</text>
</comment>
<keyword evidence="8" id="KW-0067">ATP-binding</keyword>
<dbReference type="SUPFAM" id="SSF81606">
    <property type="entry name" value="PP2C-like"/>
    <property type="match status" value="1"/>
</dbReference>
<dbReference type="GO" id="GO:0046872">
    <property type="term" value="F:metal ion binding"/>
    <property type="evidence" value="ECO:0007669"/>
    <property type="project" value="UniProtKB-KW"/>
</dbReference>
<evidence type="ECO:0000256" key="10">
    <source>
        <dbReference type="ARBA" id="ARBA00022912"/>
    </source>
</evidence>
<feature type="compositionally biased region" description="Polar residues" evidence="16">
    <location>
        <begin position="325"/>
        <end position="334"/>
    </location>
</feature>
<keyword evidence="4" id="KW-0479">Metal-binding</keyword>
<dbReference type="Pfam" id="PF08448">
    <property type="entry name" value="PAS_4"/>
    <property type="match status" value="1"/>
</dbReference>
<evidence type="ECO:0000256" key="5">
    <source>
        <dbReference type="ARBA" id="ARBA00022741"/>
    </source>
</evidence>
<feature type="region of interest" description="Disordered" evidence="16">
    <location>
        <begin position="318"/>
        <end position="368"/>
    </location>
</feature>
<dbReference type="InterPro" id="IPR036457">
    <property type="entry name" value="PPM-type-like_dom_sf"/>
</dbReference>
<dbReference type="Pfam" id="PF01590">
    <property type="entry name" value="GAF"/>
    <property type="match status" value="1"/>
</dbReference>
<keyword evidence="19" id="KW-1185">Reference proteome</keyword>
<feature type="region of interest" description="Disordered" evidence="16">
    <location>
        <begin position="1"/>
        <end position="36"/>
    </location>
</feature>
<keyword evidence="10" id="KW-0904">Protein phosphatase</keyword>
<reference evidence="18" key="1">
    <citation type="journal article" date="2014" name="Int. J. Syst. Evol. Microbiol.">
        <title>Complete genome sequence of Corynebacterium casei LMG S-19264T (=DSM 44701T), isolated from a smear-ripened cheese.</title>
        <authorList>
            <consortium name="US DOE Joint Genome Institute (JGI-PGF)"/>
            <person name="Walter F."/>
            <person name="Albersmeier A."/>
            <person name="Kalinowski J."/>
            <person name="Ruckert C."/>
        </authorList>
    </citation>
    <scope>NUCLEOTIDE SEQUENCE</scope>
    <source>
        <strain evidence="18">JCM 4125</strain>
    </source>
</reference>
<dbReference type="InterPro" id="IPR035965">
    <property type="entry name" value="PAS-like_dom_sf"/>
</dbReference>
<evidence type="ECO:0000256" key="7">
    <source>
        <dbReference type="ARBA" id="ARBA00022801"/>
    </source>
</evidence>
<dbReference type="GO" id="GO:0004722">
    <property type="term" value="F:protein serine/threonine phosphatase activity"/>
    <property type="evidence" value="ECO:0007669"/>
    <property type="project" value="UniProtKB-EC"/>
</dbReference>
<dbReference type="GO" id="GO:0006355">
    <property type="term" value="P:regulation of DNA-templated transcription"/>
    <property type="evidence" value="ECO:0007669"/>
    <property type="project" value="InterPro"/>
</dbReference>
<evidence type="ECO:0000256" key="1">
    <source>
        <dbReference type="ARBA" id="ARBA00013081"/>
    </source>
</evidence>
<gene>
    <name evidence="18" type="ORF">GCM10010226_68210</name>
</gene>
<evidence type="ECO:0000256" key="12">
    <source>
        <dbReference type="ARBA" id="ARBA00047761"/>
    </source>
</evidence>
<keyword evidence="3" id="KW-0808">Transferase</keyword>
<keyword evidence="9" id="KW-0460">Magnesium</keyword>
<organism evidence="18 19">
    <name type="scientific">Streptomyces phaeofaciens</name>
    <dbReference type="NCBI Taxonomy" id="68254"/>
    <lineage>
        <taxon>Bacteria</taxon>
        <taxon>Bacillati</taxon>
        <taxon>Actinomycetota</taxon>
        <taxon>Actinomycetes</taxon>
        <taxon>Kitasatosporales</taxon>
        <taxon>Streptomycetaceae</taxon>
        <taxon>Streptomyces</taxon>
    </lineage>
</organism>
<dbReference type="SUPFAM" id="SSF55785">
    <property type="entry name" value="PYP-like sensor domain (PAS domain)"/>
    <property type="match status" value="2"/>
</dbReference>
<feature type="compositionally biased region" description="Basic and acidic residues" evidence="16">
    <location>
        <begin position="352"/>
        <end position="361"/>
    </location>
</feature>
<dbReference type="Gene3D" id="3.30.450.40">
    <property type="match status" value="1"/>
</dbReference>
<dbReference type="Gene3D" id="3.60.40.10">
    <property type="entry name" value="PPM-type phosphatase domain"/>
    <property type="match status" value="1"/>
</dbReference>
<dbReference type="InterPro" id="IPR013767">
    <property type="entry name" value="PAS_fold"/>
</dbReference>
<dbReference type="InterPro" id="IPR003018">
    <property type="entry name" value="GAF"/>
</dbReference>
<accession>A0A918HMM2</accession>
<dbReference type="GO" id="GO:0016301">
    <property type="term" value="F:kinase activity"/>
    <property type="evidence" value="ECO:0007669"/>
    <property type="project" value="UniProtKB-KW"/>
</dbReference>
<dbReference type="InterPro" id="IPR013656">
    <property type="entry name" value="PAS_4"/>
</dbReference>
<evidence type="ECO:0000259" key="17">
    <source>
        <dbReference type="PROSITE" id="PS50112"/>
    </source>
</evidence>
<dbReference type="SMART" id="SM00331">
    <property type="entry name" value="PP2C_SIG"/>
    <property type="match status" value="1"/>
</dbReference>
<keyword evidence="2" id="KW-0597">Phosphoprotein</keyword>
<keyword evidence="5" id="KW-0547">Nucleotide-binding</keyword>
<dbReference type="NCBIfam" id="TIGR00229">
    <property type="entry name" value="sensory_box"/>
    <property type="match status" value="1"/>
</dbReference>
<dbReference type="EC" id="3.1.3.16" evidence="1"/>
<evidence type="ECO:0000256" key="9">
    <source>
        <dbReference type="ARBA" id="ARBA00022842"/>
    </source>
</evidence>
<sequence length="688" mass="72695">MPGRQVMQVPIPDEPRRASGAQPHGQDPTARDDGPAIALIDPEGRISQWNSEAEALTGHPPSDIIGCDLSVLSDRPVGQGRALVAELLRAGGGVRADWLRCFDGTCRNVRWHAVPVPLATGTGLVAVAGRNAQEIHWCDPEAADLLLHSAPVGLAVLDTDLRYRFINDTLARLNGLPVAAHLGRSILDVLDLPDPQAYEDMLRRVTDGGETINNLHVAAIRPDGTPYAAVGTLFPLRNANGRILGQAGVVHDLGGTRAELLDTARSQRRLELLSRISASLSQGLDVASVASKLSATCTPAFARTVTVDLLAGAVHRTPDSPMGATAQQRTTACPDTSAPPQVHPLSASADHGPAHPDRDLPPSRAASTPVGECIRSADVVSFHVEEAQEQTQYAISAPLLAAGQVLGAITFSAPGHFDADDVLTMRDIAARTAMALDNALLYRRERLATLALQRHLLPARLPDVPWAESAHRYLPAQNGTLAGGDWYDTVRLPGGRIGLTVGDVMGHGLGAAAAMGRYRSSARALLAVGLEPGQLLTRLDGLDDGADTDLPATCVCVVYDGVTGDLRLALAGHPPPLLVRPDGSADTLAADPGPPVGMGLDHTYENTHFAVPPGSLLVLYTDGMIEDRSTILDLDQGITMLRRAVHHTETPLDEVCDALMAVRPANSADDATLFVTRLTRVPPMPVAD</sequence>
<evidence type="ECO:0000256" key="15">
    <source>
        <dbReference type="ARBA" id="ARBA00081350"/>
    </source>
</evidence>
<dbReference type="PANTHER" id="PTHR43156">
    <property type="entry name" value="STAGE II SPORULATION PROTEIN E-RELATED"/>
    <property type="match status" value="1"/>
</dbReference>
<dbReference type="GO" id="GO:0005524">
    <property type="term" value="F:ATP binding"/>
    <property type="evidence" value="ECO:0007669"/>
    <property type="project" value="UniProtKB-KW"/>
</dbReference>
<dbReference type="InterPro" id="IPR000014">
    <property type="entry name" value="PAS"/>
</dbReference>
<dbReference type="Pfam" id="PF00989">
    <property type="entry name" value="PAS"/>
    <property type="match status" value="1"/>
</dbReference>
<dbReference type="Pfam" id="PF07228">
    <property type="entry name" value="SpoIIE"/>
    <property type="match status" value="1"/>
</dbReference>
<evidence type="ECO:0000256" key="13">
    <source>
        <dbReference type="ARBA" id="ARBA00056274"/>
    </source>
</evidence>
<evidence type="ECO:0000256" key="6">
    <source>
        <dbReference type="ARBA" id="ARBA00022777"/>
    </source>
</evidence>
<dbReference type="CDD" id="cd00130">
    <property type="entry name" value="PAS"/>
    <property type="match status" value="2"/>
</dbReference>
<dbReference type="InterPro" id="IPR029016">
    <property type="entry name" value="GAF-like_dom_sf"/>
</dbReference>
<keyword evidence="11" id="KW-0464">Manganese</keyword>
<dbReference type="InterPro" id="IPR001932">
    <property type="entry name" value="PPM-type_phosphatase-like_dom"/>
</dbReference>
<dbReference type="PROSITE" id="PS50112">
    <property type="entry name" value="PAS"/>
    <property type="match status" value="2"/>
</dbReference>
<evidence type="ECO:0000256" key="8">
    <source>
        <dbReference type="ARBA" id="ARBA00022840"/>
    </source>
</evidence>
<evidence type="ECO:0000313" key="19">
    <source>
        <dbReference type="Proteomes" id="UP000646776"/>
    </source>
</evidence>